<feature type="signal peptide" evidence="2">
    <location>
        <begin position="1"/>
        <end position="26"/>
    </location>
</feature>
<evidence type="ECO:0000313" key="4">
    <source>
        <dbReference type="EMBL" id="SFE73447.1"/>
    </source>
</evidence>
<dbReference type="OrthoDB" id="8611574at2"/>
<proteinExistence type="predicted"/>
<dbReference type="PANTHER" id="PTHR31157:SF1">
    <property type="entry name" value="SCP DOMAIN-CONTAINING PROTEIN"/>
    <property type="match status" value="1"/>
</dbReference>
<keyword evidence="2" id="KW-0732">Signal</keyword>
<dbReference type="RefSeq" id="WP_093611749.1">
    <property type="nucleotide sequence ID" value="NZ_BOMT01000006.1"/>
</dbReference>
<evidence type="ECO:0000256" key="1">
    <source>
        <dbReference type="SAM" id="MobiDB-lite"/>
    </source>
</evidence>
<keyword evidence="5" id="KW-1185">Reference proteome</keyword>
<dbReference type="STRING" id="35752.SAMN05421541_103291"/>
<gene>
    <name evidence="4" type="ORF">SAMN05421541_103291</name>
</gene>
<dbReference type="Proteomes" id="UP000199645">
    <property type="component" value="Unassembled WGS sequence"/>
</dbReference>
<organism evidence="4 5">
    <name type="scientific">Actinoplanes philippinensis</name>
    <dbReference type="NCBI Taxonomy" id="35752"/>
    <lineage>
        <taxon>Bacteria</taxon>
        <taxon>Bacillati</taxon>
        <taxon>Actinomycetota</taxon>
        <taxon>Actinomycetes</taxon>
        <taxon>Micromonosporales</taxon>
        <taxon>Micromonosporaceae</taxon>
        <taxon>Actinoplanes</taxon>
    </lineage>
</organism>
<dbReference type="EMBL" id="FONV01000003">
    <property type="protein sequence ID" value="SFE73447.1"/>
    <property type="molecule type" value="Genomic_DNA"/>
</dbReference>
<dbReference type="PANTHER" id="PTHR31157">
    <property type="entry name" value="SCP DOMAIN-CONTAINING PROTEIN"/>
    <property type="match status" value="1"/>
</dbReference>
<dbReference type="CDD" id="cd05379">
    <property type="entry name" value="CAP_bacterial"/>
    <property type="match status" value="1"/>
</dbReference>
<feature type="region of interest" description="Disordered" evidence="1">
    <location>
        <begin position="26"/>
        <end position="88"/>
    </location>
</feature>
<sequence>MRKPSVGLGLAVAALAAGGCATPALAYGPPVAPDVTASARPPVTAGGRPPVAGWGDAPRRVNPPGRSESERPRGRAAAPAVPGSPSAAQQQILALVNEKRKAAGCDPVTLDHRLSEAAGRHAADMARRGYFDHESPSGERAGRRVTDAGYTWSRYGENIAKGQGSAHRVMADWMKSPGHRENILDCRLDQMGVGLAVAADDTPYWVQDFATPGS</sequence>
<dbReference type="PROSITE" id="PS51257">
    <property type="entry name" value="PROKAR_LIPOPROTEIN"/>
    <property type="match status" value="1"/>
</dbReference>
<feature type="domain" description="SCP" evidence="3">
    <location>
        <begin position="93"/>
        <end position="209"/>
    </location>
</feature>
<evidence type="ECO:0000313" key="5">
    <source>
        <dbReference type="Proteomes" id="UP000199645"/>
    </source>
</evidence>
<dbReference type="InterPro" id="IPR014044">
    <property type="entry name" value="CAP_dom"/>
</dbReference>
<dbReference type="InterPro" id="IPR035940">
    <property type="entry name" value="CAP_sf"/>
</dbReference>
<evidence type="ECO:0000256" key="2">
    <source>
        <dbReference type="SAM" id="SignalP"/>
    </source>
</evidence>
<dbReference type="Gene3D" id="3.40.33.10">
    <property type="entry name" value="CAP"/>
    <property type="match status" value="1"/>
</dbReference>
<feature type="chain" id="PRO_5011560675" evidence="2">
    <location>
        <begin position="27"/>
        <end position="214"/>
    </location>
</feature>
<name>A0A1I2CYQ1_9ACTN</name>
<dbReference type="AlphaFoldDB" id="A0A1I2CYQ1"/>
<evidence type="ECO:0000259" key="3">
    <source>
        <dbReference type="Pfam" id="PF00188"/>
    </source>
</evidence>
<accession>A0A1I2CYQ1</accession>
<dbReference type="SUPFAM" id="SSF55797">
    <property type="entry name" value="PR-1-like"/>
    <property type="match status" value="1"/>
</dbReference>
<dbReference type="Pfam" id="PF00188">
    <property type="entry name" value="CAP"/>
    <property type="match status" value="1"/>
</dbReference>
<reference evidence="4 5" key="1">
    <citation type="submission" date="2016-10" db="EMBL/GenBank/DDBJ databases">
        <authorList>
            <person name="de Groot N.N."/>
        </authorList>
    </citation>
    <scope>NUCLEOTIDE SEQUENCE [LARGE SCALE GENOMIC DNA]</scope>
    <source>
        <strain evidence="4 5">DSM 43019</strain>
    </source>
</reference>
<protein>
    <submittedName>
        <fullName evidence="4">Uncharacterized conserved protein YkwD, contains CAP (CSP/antigen 5/PR1) domain</fullName>
    </submittedName>
</protein>
<feature type="compositionally biased region" description="Low complexity" evidence="1">
    <location>
        <begin position="75"/>
        <end position="88"/>
    </location>
</feature>